<dbReference type="InParanoid" id="L5KWW2"/>
<dbReference type="EMBL" id="KB030499">
    <property type="protein sequence ID" value="ELK15934.1"/>
    <property type="molecule type" value="Genomic_DNA"/>
</dbReference>
<name>L5KWW2_PTEAL</name>
<dbReference type="AlphaFoldDB" id="L5KWW2"/>
<dbReference type="Proteomes" id="UP000010552">
    <property type="component" value="Unassembled WGS sequence"/>
</dbReference>
<accession>L5KWW2</accession>
<protein>
    <submittedName>
        <fullName evidence="1">Uncharacterized protein</fullName>
    </submittedName>
</protein>
<evidence type="ECO:0000313" key="2">
    <source>
        <dbReference type="Proteomes" id="UP000010552"/>
    </source>
</evidence>
<reference evidence="2" key="1">
    <citation type="journal article" date="2013" name="Science">
        <title>Comparative analysis of bat genomes provides insight into the evolution of flight and immunity.</title>
        <authorList>
            <person name="Zhang G."/>
            <person name="Cowled C."/>
            <person name="Shi Z."/>
            <person name="Huang Z."/>
            <person name="Bishop-Lilly K.A."/>
            <person name="Fang X."/>
            <person name="Wynne J.W."/>
            <person name="Xiong Z."/>
            <person name="Baker M.L."/>
            <person name="Zhao W."/>
            <person name="Tachedjian M."/>
            <person name="Zhu Y."/>
            <person name="Zhou P."/>
            <person name="Jiang X."/>
            <person name="Ng J."/>
            <person name="Yang L."/>
            <person name="Wu L."/>
            <person name="Xiao J."/>
            <person name="Feng Y."/>
            <person name="Chen Y."/>
            <person name="Sun X."/>
            <person name="Zhang Y."/>
            <person name="Marsh G.A."/>
            <person name="Crameri G."/>
            <person name="Broder C.C."/>
            <person name="Frey K.G."/>
            <person name="Wang L.F."/>
            <person name="Wang J."/>
        </authorList>
    </citation>
    <scope>NUCLEOTIDE SEQUENCE [LARGE SCALE GENOMIC DNA]</scope>
</reference>
<proteinExistence type="predicted"/>
<keyword evidence="2" id="KW-1185">Reference proteome</keyword>
<gene>
    <name evidence="1" type="ORF">PAL_GLEAN10018521</name>
</gene>
<organism evidence="1 2">
    <name type="scientific">Pteropus alecto</name>
    <name type="common">Black flying fox</name>
    <dbReference type="NCBI Taxonomy" id="9402"/>
    <lineage>
        <taxon>Eukaryota</taxon>
        <taxon>Metazoa</taxon>
        <taxon>Chordata</taxon>
        <taxon>Craniata</taxon>
        <taxon>Vertebrata</taxon>
        <taxon>Euteleostomi</taxon>
        <taxon>Mammalia</taxon>
        <taxon>Eutheria</taxon>
        <taxon>Laurasiatheria</taxon>
        <taxon>Chiroptera</taxon>
        <taxon>Yinpterochiroptera</taxon>
        <taxon>Pteropodoidea</taxon>
        <taxon>Pteropodidae</taxon>
        <taxon>Pteropodinae</taxon>
        <taxon>Pteropus</taxon>
    </lineage>
</organism>
<sequence>MAGPGSWTNFKKPAVKPPAAKYPAVNRNSAQRLAVYEVPACTKLSRQLALLPGRVKEQHANQEILRQCGNVFLSLANRGAASKRVLRSRAVNL</sequence>
<evidence type="ECO:0000313" key="1">
    <source>
        <dbReference type="EMBL" id="ELK15934.1"/>
    </source>
</evidence>